<name>A0A8H6TE63_9AGAR</name>
<evidence type="ECO:0000256" key="4">
    <source>
        <dbReference type="ARBA" id="ARBA00023136"/>
    </source>
</evidence>
<feature type="transmembrane region" description="Helical" evidence="6">
    <location>
        <begin position="430"/>
        <end position="451"/>
    </location>
</feature>
<evidence type="ECO:0000256" key="2">
    <source>
        <dbReference type="ARBA" id="ARBA00022692"/>
    </source>
</evidence>
<keyword evidence="4 6" id="KW-0472">Membrane</keyword>
<dbReference type="AlphaFoldDB" id="A0A8H6TE63"/>
<dbReference type="GO" id="GO:0005886">
    <property type="term" value="C:plasma membrane"/>
    <property type="evidence" value="ECO:0007669"/>
    <property type="project" value="TreeGrafter"/>
</dbReference>
<dbReference type="OrthoDB" id="10021397at2759"/>
<dbReference type="InterPro" id="IPR036259">
    <property type="entry name" value="MFS_trans_sf"/>
</dbReference>
<dbReference type="Proteomes" id="UP000636479">
    <property type="component" value="Unassembled WGS sequence"/>
</dbReference>
<feature type="compositionally biased region" description="Polar residues" evidence="5">
    <location>
        <begin position="1"/>
        <end position="16"/>
    </location>
</feature>
<evidence type="ECO:0000256" key="1">
    <source>
        <dbReference type="ARBA" id="ARBA00004141"/>
    </source>
</evidence>
<accession>A0A8H6TE63</accession>
<dbReference type="Pfam" id="PF07690">
    <property type="entry name" value="MFS_1"/>
    <property type="match status" value="1"/>
</dbReference>
<feature type="domain" description="Major facilitator superfamily (MFS) profile" evidence="7">
    <location>
        <begin position="62"/>
        <end position="559"/>
    </location>
</feature>
<keyword evidence="9" id="KW-1185">Reference proteome</keyword>
<dbReference type="Gene3D" id="1.20.1250.20">
    <property type="entry name" value="MFS general substrate transporter like domains"/>
    <property type="match status" value="1"/>
</dbReference>
<comment type="caution">
    <text evidence="8">The sequence shown here is derived from an EMBL/GenBank/DDBJ whole genome shotgun (WGS) entry which is preliminary data.</text>
</comment>
<evidence type="ECO:0000313" key="8">
    <source>
        <dbReference type="EMBL" id="KAF7316043.1"/>
    </source>
</evidence>
<dbReference type="EMBL" id="JACAZF010000001">
    <property type="protein sequence ID" value="KAF7316043.1"/>
    <property type="molecule type" value="Genomic_DNA"/>
</dbReference>
<feature type="transmembrane region" description="Helical" evidence="6">
    <location>
        <begin position="335"/>
        <end position="356"/>
    </location>
</feature>
<evidence type="ECO:0000256" key="3">
    <source>
        <dbReference type="ARBA" id="ARBA00022989"/>
    </source>
</evidence>
<feature type="transmembrane region" description="Helical" evidence="6">
    <location>
        <begin position="161"/>
        <end position="181"/>
    </location>
</feature>
<dbReference type="InterPro" id="IPR011701">
    <property type="entry name" value="MFS"/>
</dbReference>
<keyword evidence="3 6" id="KW-1133">Transmembrane helix</keyword>
<sequence>MSESTRARVSTEVSISHQRRASVSPEQPLAALTAGKHESDTVRIDDSEKERNYPHGLTLSLLMGALCLSVFLVALDTTISGNHVATATPRITDEFHSLDDLVWYGSVYPLATASTQLLFGKFYTFLSIKWVYIAAIAIFEIGSAVCGAAPTSKALIVGRALAGVGSAGIFSGALIIIAHSVPLAKRPIYTGLIGAMFGIASVAGPLLGGVFTDKVSWRWCFYINLPIGAITLALVVFLFQMPPNAKHEPNTITLRARIAHFDPLGTIIFIPAIVSLLLAMQWGGSTYAWNNPRIIGLFVTFGILVLAFGAVQIWMGSNATVPLHVFRRRSVWSGAYFSLCLNGGFFLLVFYLPIWFQAIKNVSAVKSGISTVPMILSLVIGAFLSGAIVTVTGLYAPWMWVSTALMTIGAGLISTFSVTTPHPRWIGYQVIYGLGVGFGMQQPLIAVQAVLPLEDIPTGTSVVMFLQTLGSALFISVGTNVFTTNLVSGITRSVPGISPLAVVSAGATDLRHIVDPRYLPAVLEVYNHALTKAFEVSIVLGGLSLFGAALMEWRNIKRTQISVAA</sequence>
<proteinExistence type="predicted"/>
<feature type="region of interest" description="Disordered" evidence="5">
    <location>
        <begin position="1"/>
        <end position="28"/>
    </location>
</feature>
<dbReference type="SUPFAM" id="SSF103473">
    <property type="entry name" value="MFS general substrate transporter"/>
    <property type="match status" value="1"/>
</dbReference>
<keyword evidence="2 6" id="KW-0812">Transmembrane</keyword>
<dbReference type="FunFam" id="1.20.1250.20:FF:000196">
    <property type="entry name" value="MFS toxin efflux pump (AflT)"/>
    <property type="match status" value="1"/>
</dbReference>
<feature type="transmembrane region" description="Helical" evidence="6">
    <location>
        <begin position="219"/>
        <end position="241"/>
    </location>
</feature>
<feature type="transmembrane region" description="Helical" evidence="6">
    <location>
        <begin position="187"/>
        <end position="207"/>
    </location>
</feature>
<protein>
    <submittedName>
        <fullName evidence="8">Major facilitator superfamily transporter</fullName>
    </submittedName>
</protein>
<feature type="transmembrane region" description="Helical" evidence="6">
    <location>
        <begin position="294"/>
        <end position="315"/>
    </location>
</feature>
<evidence type="ECO:0000259" key="7">
    <source>
        <dbReference type="PROSITE" id="PS50850"/>
    </source>
</evidence>
<feature type="transmembrane region" description="Helical" evidence="6">
    <location>
        <begin position="463"/>
        <end position="482"/>
    </location>
</feature>
<dbReference type="PANTHER" id="PTHR23501">
    <property type="entry name" value="MAJOR FACILITATOR SUPERFAMILY"/>
    <property type="match status" value="1"/>
</dbReference>
<comment type="subcellular location">
    <subcellularLocation>
        <location evidence="1">Membrane</location>
        <topology evidence="1">Multi-pass membrane protein</topology>
    </subcellularLocation>
</comment>
<dbReference type="InterPro" id="IPR020846">
    <property type="entry name" value="MFS_dom"/>
</dbReference>
<reference evidence="8" key="1">
    <citation type="submission" date="2020-05" db="EMBL/GenBank/DDBJ databases">
        <title>Mycena genomes resolve the evolution of fungal bioluminescence.</title>
        <authorList>
            <person name="Tsai I.J."/>
        </authorList>
    </citation>
    <scope>NUCLEOTIDE SEQUENCE</scope>
    <source>
        <strain evidence="8">171206Taipei</strain>
    </source>
</reference>
<organism evidence="8 9">
    <name type="scientific">Mycena indigotica</name>
    <dbReference type="NCBI Taxonomy" id="2126181"/>
    <lineage>
        <taxon>Eukaryota</taxon>
        <taxon>Fungi</taxon>
        <taxon>Dikarya</taxon>
        <taxon>Basidiomycota</taxon>
        <taxon>Agaricomycotina</taxon>
        <taxon>Agaricomycetes</taxon>
        <taxon>Agaricomycetidae</taxon>
        <taxon>Agaricales</taxon>
        <taxon>Marasmiineae</taxon>
        <taxon>Mycenaceae</taxon>
        <taxon>Mycena</taxon>
    </lineage>
</organism>
<feature type="transmembrane region" description="Helical" evidence="6">
    <location>
        <begin position="368"/>
        <end position="392"/>
    </location>
</feature>
<dbReference type="GeneID" id="59340672"/>
<dbReference type="RefSeq" id="XP_037226066.1">
    <property type="nucleotide sequence ID" value="XM_037358156.1"/>
</dbReference>
<dbReference type="GO" id="GO:0022857">
    <property type="term" value="F:transmembrane transporter activity"/>
    <property type="evidence" value="ECO:0007669"/>
    <property type="project" value="InterPro"/>
</dbReference>
<dbReference type="Gene3D" id="1.20.1720.10">
    <property type="entry name" value="Multidrug resistance protein D"/>
    <property type="match status" value="1"/>
</dbReference>
<evidence type="ECO:0000313" key="9">
    <source>
        <dbReference type="Proteomes" id="UP000636479"/>
    </source>
</evidence>
<feature type="transmembrane region" description="Helical" evidence="6">
    <location>
        <begin position="57"/>
        <end position="75"/>
    </location>
</feature>
<dbReference type="PROSITE" id="PS50850">
    <property type="entry name" value="MFS"/>
    <property type="match status" value="1"/>
</dbReference>
<dbReference type="PANTHER" id="PTHR23501:SF199">
    <property type="entry name" value="MFS EFFLUX TRANSPORTER INPD-RELATED"/>
    <property type="match status" value="1"/>
</dbReference>
<evidence type="ECO:0000256" key="5">
    <source>
        <dbReference type="SAM" id="MobiDB-lite"/>
    </source>
</evidence>
<gene>
    <name evidence="8" type="ORF">MIND_00122000</name>
</gene>
<dbReference type="FunFam" id="1.20.1720.10:FF:000012">
    <property type="entry name" value="MFS toxin efflux pump (AflT)"/>
    <property type="match status" value="1"/>
</dbReference>
<feature type="transmembrane region" description="Helical" evidence="6">
    <location>
        <begin position="398"/>
        <end position="418"/>
    </location>
</feature>
<dbReference type="CDD" id="cd17502">
    <property type="entry name" value="MFS_Azr1_MDR_like"/>
    <property type="match status" value="1"/>
</dbReference>
<evidence type="ECO:0000256" key="6">
    <source>
        <dbReference type="SAM" id="Phobius"/>
    </source>
</evidence>
<feature type="transmembrane region" description="Helical" evidence="6">
    <location>
        <begin position="130"/>
        <end position="149"/>
    </location>
</feature>
<feature type="transmembrane region" description="Helical" evidence="6">
    <location>
        <begin position="261"/>
        <end position="282"/>
    </location>
</feature>